<dbReference type="OrthoDB" id="4026141at2759"/>
<comment type="caution">
    <text evidence="3">The sequence shown here is derived from an EMBL/GenBank/DDBJ whole genome shotgun (WGS) entry which is preliminary data.</text>
</comment>
<feature type="region of interest" description="Disordered" evidence="1">
    <location>
        <begin position="232"/>
        <end position="286"/>
    </location>
</feature>
<feature type="region of interest" description="Disordered" evidence="1">
    <location>
        <begin position="1"/>
        <end position="56"/>
    </location>
</feature>
<dbReference type="EMBL" id="CANTUO010000003">
    <property type="protein sequence ID" value="CAI5759000.1"/>
    <property type="molecule type" value="Genomic_DNA"/>
</dbReference>
<keyword evidence="4" id="KW-1185">Reference proteome</keyword>
<evidence type="ECO:0000256" key="1">
    <source>
        <dbReference type="SAM" id="MobiDB-lite"/>
    </source>
</evidence>
<evidence type="ECO:0000313" key="4">
    <source>
        <dbReference type="Proteomes" id="UP001152885"/>
    </source>
</evidence>
<reference evidence="3" key="1">
    <citation type="submission" date="2022-12" db="EMBL/GenBank/DDBJ databases">
        <authorList>
            <person name="Brejova B."/>
        </authorList>
    </citation>
    <scope>NUCLEOTIDE SEQUENCE</scope>
</reference>
<evidence type="ECO:0000259" key="2">
    <source>
        <dbReference type="PROSITE" id="PS00028"/>
    </source>
</evidence>
<feature type="compositionally biased region" description="Polar residues" evidence="1">
    <location>
        <begin position="13"/>
        <end position="28"/>
    </location>
</feature>
<name>A0A9W4XB27_9ASCO</name>
<protein>
    <recommendedName>
        <fullName evidence="2">C2H2-type domain-containing protein</fullName>
    </recommendedName>
</protein>
<dbReference type="PROSITE" id="PS00028">
    <property type="entry name" value="ZINC_FINGER_C2H2_1"/>
    <property type="match status" value="1"/>
</dbReference>
<proteinExistence type="predicted"/>
<gene>
    <name evidence="3" type="ORF">CANVERA_P3509</name>
</gene>
<feature type="domain" description="C2H2-type" evidence="2">
    <location>
        <begin position="204"/>
        <end position="225"/>
    </location>
</feature>
<accession>A0A9W4XB27</accession>
<sequence length="286" mass="32506">MSEIPSLKRQKLRSTTSFNKLTNSFDSTNEQPQEEENEYPSGLFPDHTNAAPSFPPELSSELLKFIELLEKQEAEKNIGQVIQDDFGGNPNRKTSLRSAARKRISYQEVSITEDEGNITMSTIKEEKQMTEQDDVGEQAISPLQVLSNVANDISQPIPDIKINKTPAEAISLANFNLHYNKSNTPKYNGKFVNIIDENRLKRQCLLCDKKYTDLKGFNRHYEVKHLGLEHRIKKRKAKPKEIKEEDKETKVEANGEASEAGIEELKEGEAKDEAKQVAKQELKTED</sequence>
<feature type="compositionally biased region" description="Basic and acidic residues" evidence="1">
    <location>
        <begin position="263"/>
        <end position="286"/>
    </location>
</feature>
<dbReference type="Proteomes" id="UP001152885">
    <property type="component" value="Unassembled WGS sequence"/>
</dbReference>
<feature type="compositionally biased region" description="Basic and acidic residues" evidence="1">
    <location>
        <begin position="239"/>
        <end position="253"/>
    </location>
</feature>
<evidence type="ECO:0000313" key="3">
    <source>
        <dbReference type="EMBL" id="CAI5759000.1"/>
    </source>
</evidence>
<dbReference type="AlphaFoldDB" id="A0A9W4XB27"/>
<dbReference type="InterPro" id="IPR013087">
    <property type="entry name" value="Znf_C2H2_type"/>
</dbReference>
<organism evidence="3 4">
    <name type="scientific">Candida verbasci</name>
    <dbReference type="NCBI Taxonomy" id="1227364"/>
    <lineage>
        <taxon>Eukaryota</taxon>
        <taxon>Fungi</taxon>
        <taxon>Dikarya</taxon>
        <taxon>Ascomycota</taxon>
        <taxon>Saccharomycotina</taxon>
        <taxon>Pichiomycetes</taxon>
        <taxon>Debaryomycetaceae</taxon>
        <taxon>Candida/Lodderomyces clade</taxon>
        <taxon>Candida</taxon>
    </lineage>
</organism>